<accession>A0A511D2J0</accession>
<keyword evidence="2" id="KW-1185">Reference proteome</keyword>
<dbReference type="AlphaFoldDB" id="A0A511D2J0"/>
<reference evidence="1 2" key="1">
    <citation type="submission" date="2019-07" db="EMBL/GenBank/DDBJ databases">
        <title>Whole genome shotgun sequence of Pseudonocardia asaccharolytica NBRC 16224.</title>
        <authorList>
            <person name="Hosoyama A."/>
            <person name="Uohara A."/>
            <person name="Ohji S."/>
            <person name="Ichikawa N."/>
        </authorList>
    </citation>
    <scope>NUCLEOTIDE SEQUENCE [LARGE SCALE GENOMIC DNA]</scope>
    <source>
        <strain evidence="1 2">NBRC 16224</strain>
    </source>
</reference>
<dbReference type="STRING" id="1123024.GCA_000423625_01933"/>
<dbReference type="OrthoDB" id="242138at2"/>
<organism evidence="1 2">
    <name type="scientific">Pseudonocardia asaccharolytica DSM 44247 = NBRC 16224</name>
    <dbReference type="NCBI Taxonomy" id="1123024"/>
    <lineage>
        <taxon>Bacteria</taxon>
        <taxon>Bacillati</taxon>
        <taxon>Actinomycetota</taxon>
        <taxon>Actinomycetes</taxon>
        <taxon>Pseudonocardiales</taxon>
        <taxon>Pseudonocardiaceae</taxon>
        <taxon>Pseudonocardia</taxon>
    </lineage>
</organism>
<proteinExistence type="predicted"/>
<protein>
    <submittedName>
        <fullName evidence="1">Uncharacterized protein</fullName>
    </submittedName>
</protein>
<comment type="caution">
    <text evidence="1">The sequence shown here is derived from an EMBL/GenBank/DDBJ whole genome shotgun (WGS) entry which is preliminary data.</text>
</comment>
<sequence>MDDGAAVTLHTDIPSRAEIDALFQAKERWCVSFYLPTDPVSTGEGERLELKNLVRDALNQMREAEAGKNDIAAVEEQLIDLDLDETFWRHQARSLALFATPSALVAFRLPNRLLPLAAVADRFHLKPLLRAITFPQLAFVLAVTQNAVRVLEILPDVDAEPVDVPNLPTDLESAVGKEPLADQMAIRRMSAAEEQKVRMRQYARQIDQALRPILPEHGVPLLLAAPEPLGSIVRSACRYPGLAAAALPGNPDVLPDAELVASAREVLDRLYADQMSQLRELFGQRSAQGRAVTDVADVARLATHGAVETVFADIDVVVPGHLDEAGAVTFEESDDATAYGVVDEIVRRVWLTGGRVLALRREDIPGGGDVAAILRYSL</sequence>
<gene>
    <name evidence="1" type="ORF">PA7_28460</name>
</gene>
<dbReference type="Proteomes" id="UP000321328">
    <property type="component" value="Unassembled WGS sequence"/>
</dbReference>
<evidence type="ECO:0000313" key="1">
    <source>
        <dbReference type="EMBL" id="GEL19009.1"/>
    </source>
</evidence>
<dbReference type="InterPro" id="IPR041638">
    <property type="entry name" value="BaeRF_family11"/>
</dbReference>
<evidence type="ECO:0000313" key="2">
    <source>
        <dbReference type="Proteomes" id="UP000321328"/>
    </source>
</evidence>
<dbReference type="Pfam" id="PF18855">
    <property type="entry name" value="baeRF_family11"/>
    <property type="match status" value="1"/>
</dbReference>
<dbReference type="EMBL" id="BJVI01000029">
    <property type="protein sequence ID" value="GEL19009.1"/>
    <property type="molecule type" value="Genomic_DNA"/>
</dbReference>
<name>A0A511D2J0_9PSEU</name>